<dbReference type="Pfam" id="PF04321">
    <property type="entry name" value="RmlD_sub_bind"/>
    <property type="match status" value="1"/>
</dbReference>
<dbReference type="InterPro" id="IPR036291">
    <property type="entry name" value="NAD(P)-bd_dom_sf"/>
</dbReference>
<organism evidence="2 3">
    <name type="scientific">Coemansia brasiliensis</name>
    <dbReference type="NCBI Taxonomy" id="2650707"/>
    <lineage>
        <taxon>Eukaryota</taxon>
        <taxon>Fungi</taxon>
        <taxon>Fungi incertae sedis</taxon>
        <taxon>Zoopagomycota</taxon>
        <taxon>Kickxellomycotina</taxon>
        <taxon>Kickxellomycetes</taxon>
        <taxon>Kickxellales</taxon>
        <taxon>Kickxellaceae</taxon>
        <taxon>Coemansia</taxon>
    </lineage>
</organism>
<dbReference type="Proteomes" id="UP001139887">
    <property type="component" value="Unassembled WGS sequence"/>
</dbReference>
<dbReference type="GO" id="GO:0048269">
    <property type="term" value="C:methionine adenosyltransferase complex"/>
    <property type="evidence" value="ECO:0007669"/>
    <property type="project" value="TreeGrafter"/>
</dbReference>
<dbReference type="GO" id="GO:0006556">
    <property type="term" value="P:S-adenosylmethionine biosynthetic process"/>
    <property type="evidence" value="ECO:0007669"/>
    <property type="project" value="TreeGrafter"/>
</dbReference>
<reference evidence="2" key="1">
    <citation type="submission" date="2022-07" db="EMBL/GenBank/DDBJ databases">
        <title>Phylogenomic reconstructions and comparative analyses of Kickxellomycotina fungi.</title>
        <authorList>
            <person name="Reynolds N.K."/>
            <person name="Stajich J.E."/>
            <person name="Barry K."/>
            <person name="Grigoriev I.V."/>
            <person name="Crous P."/>
            <person name="Smith M.E."/>
        </authorList>
    </citation>
    <scope>NUCLEOTIDE SEQUENCE</scope>
    <source>
        <strain evidence="2">NRRL 1566</strain>
    </source>
</reference>
<accession>A0A9W8IDU7</accession>
<keyword evidence="3" id="KW-1185">Reference proteome</keyword>
<dbReference type="PANTHER" id="PTHR10491:SF4">
    <property type="entry name" value="METHIONINE ADENOSYLTRANSFERASE 2 SUBUNIT BETA"/>
    <property type="match status" value="1"/>
</dbReference>
<comment type="caution">
    <text evidence="2">The sequence shown here is derived from an EMBL/GenBank/DDBJ whole genome shotgun (WGS) entry which is preliminary data.</text>
</comment>
<dbReference type="Gene3D" id="3.40.50.720">
    <property type="entry name" value="NAD(P)-binding Rossmann-like Domain"/>
    <property type="match status" value="1"/>
</dbReference>
<feature type="domain" description="RmlD-like substrate binding" evidence="1">
    <location>
        <begin position="7"/>
        <end position="285"/>
    </location>
</feature>
<dbReference type="CDD" id="cd05254">
    <property type="entry name" value="dTDP_HR_like_SDR_e"/>
    <property type="match status" value="1"/>
</dbReference>
<evidence type="ECO:0000259" key="1">
    <source>
        <dbReference type="Pfam" id="PF04321"/>
    </source>
</evidence>
<dbReference type="GO" id="GO:0048270">
    <property type="term" value="F:methionine adenosyltransferase regulator activity"/>
    <property type="evidence" value="ECO:0007669"/>
    <property type="project" value="TreeGrafter"/>
</dbReference>
<dbReference type="PANTHER" id="PTHR10491">
    <property type="entry name" value="DTDP-4-DEHYDRORHAMNOSE REDUCTASE"/>
    <property type="match status" value="1"/>
</dbReference>
<proteinExistence type="predicted"/>
<dbReference type="InterPro" id="IPR005913">
    <property type="entry name" value="dTDP_dehydrorham_reduct"/>
</dbReference>
<protein>
    <recommendedName>
        <fullName evidence="1">RmlD-like substrate binding domain-containing protein</fullName>
    </recommendedName>
</protein>
<dbReference type="OrthoDB" id="6235964at2759"/>
<dbReference type="SUPFAM" id="SSF51735">
    <property type="entry name" value="NAD(P)-binding Rossmann-fold domains"/>
    <property type="match status" value="1"/>
</dbReference>
<name>A0A9W8IDU7_9FUNG</name>
<gene>
    <name evidence="2" type="ORF">IWW36_003554</name>
</gene>
<dbReference type="InterPro" id="IPR029903">
    <property type="entry name" value="RmlD-like-bd"/>
</dbReference>
<evidence type="ECO:0000313" key="2">
    <source>
        <dbReference type="EMBL" id="KAJ2847997.1"/>
    </source>
</evidence>
<evidence type="ECO:0000313" key="3">
    <source>
        <dbReference type="Proteomes" id="UP001139887"/>
    </source>
</evidence>
<dbReference type="EMBL" id="JANBUW010000230">
    <property type="protein sequence ID" value="KAJ2847997.1"/>
    <property type="molecule type" value="Genomic_DNA"/>
</dbReference>
<dbReference type="FunFam" id="3.40.50.720:FF:000357">
    <property type="entry name" value="Methionine adenosyltransferase 2 subunit beta"/>
    <property type="match status" value="1"/>
</dbReference>
<dbReference type="AlphaFoldDB" id="A0A9W8IDU7"/>
<sequence length="302" mass="33045">MDANKLRIMVTGASGLLGRAVVKEVESRGHTVIGTAFSRASDKLVKLDLSNEEAVSDFLTKHQPQAIIHCAAEKRPDVAESNQAAVEQLNAQVPGYLAQQAKKLDAFFVYISTDYVFDGTKPPYQVDDQPNPLNFYGRTKLAGEKAVLAANKQAAILRVPVLYGEAKDSKESAVNVLVDLVRDPSDAKVDAVQARFPTCTDDVARVLVDMTEVSVGSAGEHISGIFHFTAKEELTKYQMCQVFAQILKLKDLNGITPITEKPKEPVATRPDNCQLSTEALEEVGINTSCVPFCQWWSNYLQA</sequence>